<keyword evidence="1" id="KW-0472">Membrane</keyword>
<dbReference type="EMBL" id="WHLY01000002">
    <property type="protein sequence ID" value="MPR35085.1"/>
    <property type="molecule type" value="Genomic_DNA"/>
</dbReference>
<organism evidence="2 3">
    <name type="scientific">Salmonirosea aquatica</name>
    <dbReference type="NCBI Taxonomy" id="2654236"/>
    <lineage>
        <taxon>Bacteria</taxon>
        <taxon>Pseudomonadati</taxon>
        <taxon>Bacteroidota</taxon>
        <taxon>Cytophagia</taxon>
        <taxon>Cytophagales</taxon>
        <taxon>Spirosomataceae</taxon>
        <taxon>Salmonirosea</taxon>
    </lineage>
</organism>
<evidence type="ECO:0000256" key="1">
    <source>
        <dbReference type="SAM" id="Phobius"/>
    </source>
</evidence>
<keyword evidence="3" id="KW-1185">Reference proteome</keyword>
<evidence type="ECO:0000313" key="3">
    <source>
        <dbReference type="Proteomes" id="UP000479293"/>
    </source>
</evidence>
<protein>
    <submittedName>
        <fullName evidence="2">Uncharacterized protein</fullName>
    </submittedName>
</protein>
<keyword evidence="1" id="KW-1133">Transmembrane helix</keyword>
<evidence type="ECO:0000313" key="2">
    <source>
        <dbReference type="EMBL" id="MPR35085.1"/>
    </source>
</evidence>
<feature type="transmembrane region" description="Helical" evidence="1">
    <location>
        <begin position="20"/>
        <end position="40"/>
    </location>
</feature>
<dbReference type="Proteomes" id="UP000479293">
    <property type="component" value="Unassembled WGS sequence"/>
</dbReference>
<accession>A0A7C9F4I0</accession>
<keyword evidence="1" id="KW-0812">Transmembrane</keyword>
<name>A0A7C9F4I0_9BACT</name>
<sequence>MDRKEIDQETKETKNTKNILFWIVGIGIVLSIIAFAGGLFNHGGDVTPKTDQTGTMMSDTVAGDQMADTLATDIRK</sequence>
<gene>
    <name evidence="2" type="ORF">GBK04_17440</name>
</gene>
<proteinExistence type="predicted"/>
<dbReference type="RefSeq" id="WP_152761837.1">
    <property type="nucleotide sequence ID" value="NZ_WHLY01000002.1"/>
</dbReference>
<comment type="caution">
    <text evidence="2">The sequence shown here is derived from an EMBL/GenBank/DDBJ whole genome shotgun (WGS) entry which is preliminary data.</text>
</comment>
<dbReference type="AlphaFoldDB" id="A0A7C9F4I0"/>
<reference evidence="2 3" key="1">
    <citation type="submission" date="2019-10" db="EMBL/GenBank/DDBJ databases">
        <title>Draft Genome Sequence of Cytophagaceae sp. SJW1-29.</title>
        <authorList>
            <person name="Choi A."/>
        </authorList>
    </citation>
    <scope>NUCLEOTIDE SEQUENCE [LARGE SCALE GENOMIC DNA]</scope>
    <source>
        <strain evidence="2 3">SJW1-29</strain>
    </source>
</reference>